<keyword evidence="5 13" id="KW-0547">Nucleotide-binding</keyword>
<evidence type="ECO:0000256" key="11">
    <source>
        <dbReference type="ARBA" id="ARBA00023196"/>
    </source>
</evidence>
<dbReference type="NCBIfam" id="TIGR03305">
    <property type="entry name" value="alt_F1F0_F1_bet"/>
    <property type="match status" value="1"/>
</dbReference>
<dbReference type="Pfam" id="PF02874">
    <property type="entry name" value="ATP-synt_ab_N"/>
    <property type="match status" value="1"/>
</dbReference>
<dbReference type="GO" id="GO:0046961">
    <property type="term" value="F:proton-transporting ATPase activity, rotational mechanism"/>
    <property type="evidence" value="ECO:0007669"/>
    <property type="project" value="InterPro"/>
</dbReference>
<accession>A0A2A2TDZ3</accession>
<evidence type="ECO:0000259" key="14">
    <source>
        <dbReference type="SMART" id="SM00382"/>
    </source>
</evidence>
<dbReference type="SUPFAM" id="SSF50615">
    <property type="entry name" value="N-terminal domain of alpha and beta subunits of F1 ATP synthase"/>
    <property type="match status" value="1"/>
</dbReference>
<dbReference type="InterPro" id="IPR003593">
    <property type="entry name" value="AAA+_ATPase"/>
</dbReference>
<keyword evidence="13" id="KW-0793">Thylakoid</keyword>
<dbReference type="GO" id="GO:0005524">
    <property type="term" value="F:ATP binding"/>
    <property type="evidence" value="ECO:0007669"/>
    <property type="project" value="UniProtKB-UniRule"/>
</dbReference>
<dbReference type="InterPro" id="IPR004100">
    <property type="entry name" value="ATPase_F1/V1/A1_a/bsu_N"/>
</dbReference>
<evidence type="ECO:0000256" key="9">
    <source>
        <dbReference type="ARBA" id="ARBA00023065"/>
    </source>
</evidence>
<dbReference type="InterPro" id="IPR027417">
    <property type="entry name" value="P-loop_NTPase"/>
</dbReference>
<evidence type="ECO:0000256" key="12">
    <source>
        <dbReference type="ARBA" id="ARBA00023310"/>
    </source>
</evidence>
<gene>
    <name evidence="13" type="primary">atpD</name>
    <name evidence="13" type="synonym">atpB</name>
    <name evidence="15" type="ORF">CK510_22005</name>
</gene>
<dbReference type="InterPro" id="IPR005722">
    <property type="entry name" value="ATP_synth_F1_bsu"/>
</dbReference>
<dbReference type="Pfam" id="PF22919">
    <property type="entry name" value="ATP-synt_VA_C"/>
    <property type="match status" value="1"/>
</dbReference>
<dbReference type="Proteomes" id="UP000218238">
    <property type="component" value="Unassembled WGS sequence"/>
</dbReference>
<evidence type="ECO:0000256" key="2">
    <source>
        <dbReference type="ARBA" id="ARBA00008936"/>
    </source>
</evidence>
<dbReference type="InterPro" id="IPR050053">
    <property type="entry name" value="ATPase_alpha/beta_chains"/>
</dbReference>
<comment type="function">
    <text evidence="13">Produces ATP from ADP in the presence of a proton gradient across the membrane. The catalytic sites are hosted primarily by the beta subunits.</text>
</comment>
<comment type="similarity">
    <text evidence="2 13">Belongs to the ATPase alpha/beta chains family.</text>
</comment>
<dbReference type="InterPro" id="IPR000194">
    <property type="entry name" value="ATPase_F1/V1/A1_a/bsu_nucl-bd"/>
</dbReference>
<name>A0A2A2TDZ3_9CYAN</name>
<dbReference type="InterPro" id="IPR055190">
    <property type="entry name" value="ATP-synt_VA_C"/>
</dbReference>
<dbReference type="SMART" id="SM00382">
    <property type="entry name" value="AAA"/>
    <property type="match status" value="1"/>
</dbReference>
<evidence type="ECO:0000256" key="7">
    <source>
        <dbReference type="ARBA" id="ARBA00022840"/>
    </source>
</evidence>
<keyword evidence="11 13" id="KW-0139">CF(1)</keyword>
<feature type="domain" description="AAA+ ATPase" evidence="14">
    <location>
        <begin position="156"/>
        <end position="341"/>
    </location>
</feature>
<dbReference type="InterPro" id="IPR024034">
    <property type="entry name" value="ATPase_F1/V1_b/a_C"/>
</dbReference>
<dbReference type="Gene3D" id="1.10.1140.10">
    <property type="entry name" value="Bovine Mitochondrial F1-atpase, Atp Synthase Beta Chain, Chain D, domain 3"/>
    <property type="match status" value="1"/>
</dbReference>
<evidence type="ECO:0000256" key="1">
    <source>
        <dbReference type="ARBA" id="ARBA00004370"/>
    </source>
</evidence>
<dbReference type="Gene3D" id="2.40.10.170">
    <property type="match status" value="1"/>
</dbReference>
<dbReference type="GO" id="GO:0046933">
    <property type="term" value="F:proton-transporting ATP synthase activity, rotational mechanism"/>
    <property type="evidence" value="ECO:0007669"/>
    <property type="project" value="UniProtKB-UniRule"/>
</dbReference>
<dbReference type="PANTHER" id="PTHR15184:SF71">
    <property type="entry name" value="ATP SYNTHASE SUBUNIT BETA, MITOCHONDRIAL"/>
    <property type="match status" value="1"/>
</dbReference>
<dbReference type="GO" id="GO:0045259">
    <property type="term" value="C:proton-transporting ATP synthase complex"/>
    <property type="evidence" value="ECO:0007669"/>
    <property type="project" value="UniProtKB-KW"/>
</dbReference>
<dbReference type="RefSeq" id="WP_095723727.1">
    <property type="nucleotide sequence ID" value="NZ_NTFS01000305.1"/>
</dbReference>
<comment type="caution">
    <text evidence="15">The sequence shown here is derived from an EMBL/GenBank/DDBJ whole genome shotgun (WGS) entry which is preliminary data.</text>
</comment>
<dbReference type="CDD" id="cd18110">
    <property type="entry name" value="ATP-synt_F1_beta_C"/>
    <property type="match status" value="1"/>
</dbReference>
<dbReference type="HAMAP" id="MF_01347">
    <property type="entry name" value="ATP_synth_beta_bact"/>
    <property type="match status" value="1"/>
</dbReference>
<dbReference type="GO" id="GO:0031676">
    <property type="term" value="C:plasma membrane-derived thylakoid membrane"/>
    <property type="evidence" value="ECO:0007669"/>
    <property type="project" value="UniProtKB-SubCell"/>
</dbReference>
<dbReference type="EMBL" id="NTFS01000305">
    <property type="protein sequence ID" value="PAX51952.1"/>
    <property type="molecule type" value="Genomic_DNA"/>
</dbReference>
<keyword evidence="12 13" id="KW-0066">ATP synthesis</keyword>
<organism evidence="15 16">
    <name type="scientific">Brunnivagina elsteri CCALA 953</name>
    <dbReference type="NCBI Taxonomy" id="987040"/>
    <lineage>
        <taxon>Bacteria</taxon>
        <taxon>Bacillati</taxon>
        <taxon>Cyanobacteriota</taxon>
        <taxon>Cyanophyceae</taxon>
        <taxon>Nostocales</taxon>
        <taxon>Calotrichaceae</taxon>
        <taxon>Brunnivagina</taxon>
    </lineage>
</organism>
<dbReference type="CDD" id="cd01133">
    <property type="entry name" value="F1-ATPase_beta_CD"/>
    <property type="match status" value="1"/>
</dbReference>
<dbReference type="InterPro" id="IPR036121">
    <property type="entry name" value="ATPase_F1/V1/A1_a/bsu_N_sf"/>
</dbReference>
<evidence type="ECO:0000256" key="6">
    <source>
        <dbReference type="ARBA" id="ARBA00022781"/>
    </source>
</evidence>
<dbReference type="EC" id="7.1.2.2" evidence="13"/>
<evidence type="ECO:0000313" key="16">
    <source>
        <dbReference type="Proteomes" id="UP000218238"/>
    </source>
</evidence>
<evidence type="ECO:0000256" key="5">
    <source>
        <dbReference type="ARBA" id="ARBA00022741"/>
    </source>
</evidence>
<sequence>MEPNIKSSSQSNHSQEQNLGSILSVRSSIIDIHFPKRLPYINSQLKTGKGGNLSIEVVSHLSAQVVRGVALAPTAGLTRGEVVIDTQHPLQVPVGDRLLGRMLNLFGEVIDEKEAIAGGEWRSIHATPIAMSERVTKAEILKTGIKAIDLLTPLERGGKTGLLGGAGVGKTVLITEMIHNMVKQQQGVSLFCGIGERCREGLDLYQEMQATGVLPNAVLVFGQMNEPPGVRFWVGHAALTMAEYFRDRSQKDVLLLIDNIFRFIQAGSEVSGLMGILPSRVGYEPTLATELAQLEERICNTSAGAITSIQAVYVPADDFTDPSAVAVFSHLSASIVLSRKRASEGLYPAVDLMQSNSKMLMPHIVGDRHYQIAQAVRKTISTYEELKDIIAMLGLEELSSGDRQVVSQARRLERFLTQPFFSTAQFTGLTGKLVELDDALKGCERILNDEFADTPERSLYMIGSIDEVVKVPKEDKKS</sequence>
<evidence type="ECO:0000256" key="10">
    <source>
        <dbReference type="ARBA" id="ARBA00023136"/>
    </source>
</evidence>
<keyword evidence="7 13" id="KW-0067">ATP-binding</keyword>
<dbReference type="SUPFAM" id="SSF52540">
    <property type="entry name" value="P-loop containing nucleoside triphosphate hydrolases"/>
    <property type="match status" value="1"/>
</dbReference>
<evidence type="ECO:0000313" key="15">
    <source>
        <dbReference type="EMBL" id="PAX51952.1"/>
    </source>
</evidence>
<dbReference type="Pfam" id="PF00006">
    <property type="entry name" value="ATP-synt_ab"/>
    <property type="match status" value="1"/>
</dbReference>
<keyword evidence="9 13" id="KW-0406">Ion transport</keyword>
<feature type="binding site" evidence="13">
    <location>
        <begin position="164"/>
        <end position="171"/>
    </location>
    <ligand>
        <name>ATP</name>
        <dbReference type="ChEBI" id="CHEBI:30616"/>
    </ligand>
</feature>
<dbReference type="FunFam" id="1.10.1140.10:FF:000006">
    <property type="entry name" value="ATP synthase subunit beta"/>
    <property type="match status" value="1"/>
</dbReference>
<comment type="subcellular location">
    <subcellularLocation>
        <location evidence="13">Cellular thylakoid membrane</location>
        <topology evidence="13">Peripheral membrane protein</topology>
    </subcellularLocation>
    <subcellularLocation>
        <location evidence="1">Membrane</location>
    </subcellularLocation>
</comment>
<proteinExistence type="inferred from homology"/>
<keyword evidence="3 13" id="KW-0813">Transport</keyword>
<dbReference type="OrthoDB" id="9801639at2"/>
<dbReference type="Gene3D" id="3.40.50.300">
    <property type="entry name" value="P-loop containing nucleotide triphosphate hydrolases"/>
    <property type="match status" value="1"/>
</dbReference>
<dbReference type="FunFam" id="3.40.50.300:FF:001630">
    <property type="entry name" value="ATP synthase subunit beta"/>
    <property type="match status" value="1"/>
</dbReference>
<keyword evidence="4" id="KW-1003">Cell membrane</keyword>
<keyword evidence="10 13" id="KW-0472">Membrane</keyword>
<comment type="catalytic activity">
    <reaction evidence="13">
        <text>ATP + H2O + 4 H(+)(in) = ADP + phosphate + 5 H(+)(out)</text>
        <dbReference type="Rhea" id="RHEA:57720"/>
        <dbReference type="ChEBI" id="CHEBI:15377"/>
        <dbReference type="ChEBI" id="CHEBI:15378"/>
        <dbReference type="ChEBI" id="CHEBI:30616"/>
        <dbReference type="ChEBI" id="CHEBI:43474"/>
        <dbReference type="ChEBI" id="CHEBI:456216"/>
        <dbReference type="EC" id="7.1.2.2"/>
    </reaction>
</comment>
<dbReference type="AlphaFoldDB" id="A0A2A2TDZ3"/>
<evidence type="ECO:0000256" key="3">
    <source>
        <dbReference type="ARBA" id="ARBA00022448"/>
    </source>
</evidence>
<dbReference type="NCBIfam" id="TIGR01039">
    <property type="entry name" value="atpD"/>
    <property type="match status" value="1"/>
</dbReference>
<protein>
    <recommendedName>
        <fullName evidence="13">ATP synthase subunit beta</fullName>
        <ecNumber evidence="13">7.1.2.2</ecNumber>
    </recommendedName>
    <alternativeName>
        <fullName evidence="13">ATP synthase F1 sector subunit beta</fullName>
    </alternativeName>
    <alternativeName>
        <fullName evidence="13">F-ATPase subunit beta</fullName>
    </alternativeName>
</protein>
<reference evidence="15 16" key="1">
    <citation type="submission" date="2017-08" db="EMBL/GenBank/DDBJ databases">
        <title>Draft genome sequence of filamentous cyanobacterium Calothrix elsteri CCALA 953.</title>
        <authorList>
            <person name="Gagunashvili A.N."/>
            <person name="Elster J."/>
            <person name="Andresson O.S."/>
        </authorList>
    </citation>
    <scope>NUCLEOTIDE SEQUENCE [LARGE SCALE GENOMIC DNA]</scope>
    <source>
        <strain evidence="15 16">CCALA 953</strain>
    </source>
</reference>
<keyword evidence="8 13" id="KW-1278">Translocase</keyword>
<dbReference type="PANTHER" id="PTHR15184">
    <property type="entry name" value="ATP SYNTHASE"/>
    <property type="match status" value="1"/>
</dbReference>
<keyword evidence="16" id="KW-1185">Reference proteome</keyword>
<evidence type="ECO:0000256" key="13">
    <source>
        <dbReference type="HAMAP-Rule" id="MF_01347"/>
    </source>
</evidence>
<keyword evidence="6 13" id="KW-0375">Hydrogen ion transport</keyword>
<dbReference type="SUPFAM" id="SSF47917">
    <property type="entry name" value="C-terminal domain of alpha and beta subunits of F1 ATP synthase"/>
    <property type="match status" value="1"/>
</dbReference>
<dbReference type="InterPro" id="IPR017691">
    <property type="entry name" value="Alt_ATPase_F1_bsu"/>
</dbReference>
<evidence type="ECO:0000256" key="4">
    <source>
        <dbReference type="ARBA" id="ARBA00022475"/>
    </source>
</evidence>
<evidence type="ECO:0000256" key="8">
    <source>
        <dbReference type="ARBA" id="ARBA00022967"/>
    </source>
</evidence>